<comment type="caution">
    <text evidence="2">The sequence shown here is derived from an EMBL/GenBank/DDBJ whole genome shotgun (WGS) entry which is preliminary data.</text>
</comment>
<evidence type="ECO:0000259" key="1">
    <source>
        <dbReference type="Pfam" id="PF20432"/>
    </source>
</evidence>
<dbReference type="EMBL" id="JAVDSC010000001">
    <property type="protein sequence ID" value="MDR6628261.1"/>
    <property type="molecule type" value="Genomic_DNA"/>
</dbReference>
<dbReference type="Proteomes" id="UP001262767">
    <property type="component" value="Unassembled WGS sequence"/>
</dbReference>
<proteinExistence type="predicted"/>
<organism evidence="2 3">
    <name type="scientific">Acinetobacter lwoffii</name>
    <dbReference type="NCBI Taxonomy" id="28090"/>
    <lineage>
        <taxon>Bacteria</taxon>
        <taxon>Pseudomonadati</taxon>
        <taxon>Pseudomonadota</taxon>
        <taxon>Gammaproteobacteria</taxon>
        <taxon>Moraxellales</taxon>
        <taxon>Moraxellaceae</taxon>
        <taxon>Acinetobacter</taxon>
    </lineage>
</organism>
<dbReference type="AlphaFoldDB" id="A0AAW8LET8"/>
<dbReference type="GO" id="GO:0003677">
    <property type="term" value="F:DNA binding"/>
    <property type="evidence" value="ECO:0007669"/>
    <property type="project" value="InterPro"/>
</dbReference>
<reference evidence="2" key="1">
    <citation type="submission" date="2023-07" db="EMBL/GenBank/DDBJ databases">
        <title>Sorghum-associated microbial communities from plants grown in Nebraska, USA.</title>
        <authorList>
            <person name="Schachtman D."/>
        </authorList>
    </citation>
    <scope>NUCLEOTIDE SEQUENCE</scope>
    <source>
        <strain evidence="2">BE44</strain>
    </source>
</reference>
<feature type="domain" description="Antitoxin Xre-like helix-turn-helix" evidence="1">
    <location>
        <begin position="8"/>
        <end position="39"/>
    </location>
</feature>
<accession>A0AAW8LET8</accession>
<sequence>MNPEATTLPTTVLVKATSRIAEQLQLTQSELAAILGVPEQEVLSLVQMDDLAPHTSEGKQALALLSAIV</sequence>
<name>A0AAW8LET8_ACILW</name>
<dbReference type="Pfam" id="PF20432">
    <property type="entry name" value="Xre-like-HTH"/>
    <property type="match status" value="1"/>
</dbReference>
<dbReference type="InterPro" id="IPR046847">
    <property type="entry name" value="Xre-like_HTH"/>
</dbReference>
<protein>
    <submittedName>
        <fullName evidence="2">Plasmid maintenance system antidote protein VapI</fullName>
    </submittedName>
</protein>
<evidence type="ECO:0000313" key="2">
    <source>
        <dbReference type="EMBL" id="MDR6628261.1"/>
    </source>
</evidence>
<gene>
    <name evidence="2" type="ORF">J2X86_000249</name>
</gene>
<evidence type="ECO:0000313" key="3">
    <source>
        <dbReference type="Proteomes" id="UP001262767"/>
    </source>
</evidence>
<dbReference type="RefSeq" id="WP_005107328.1">
    <property type="nucleotide sequence ID" value="NZ_CP046296.1"/>
</dbReference>